<accession>A0A2V1H127</accession>
<gene>
    <name evidence="1" type="ORF">DC094_10555</name>
</gene>
<proteinExistence type="predicted"/>
<evidence type="ECO:0000313" key="1">
    <source>
        <dbReference type="EMBL" id="PVZ69732.1"/>
    </source>
</evidence>
<dbReference type="RefSeq" id="WP_116687063.1">
    <property type="nucleotide sequence ID" value="NZ_CAWNYD010000003.1"/>
</dbReference>
<dbReference type="Proteomes" id="UP000244906">
    <property type="component" value="Unassembled WGS sequence"/>
</dbReference>
<reference evidence="1 2" key="1">
    <citation type="submission" date="2018-04" db="EMBL/GenBank/DDBJ databases">
        <title>Thalassorhabdus spongiae gen. nov., sp. nov., isolated from a marine sponge in South-West Iceland.</title>
        <authorList>
            <person name="Knobloch S."/>
            <person name="Daussin A."/>
            <person name="Johannsson R."/>
            <person name="Marteinsson V.T."/>
        </authorList>
    </citation>
    <scope>NUCLEOTIDE SEQUENCE [LARGE SCALE GENOMIC DNA]</scope>
    <source>
        <strain evidence="1 2">Hp12</strain>
    </source>
</reference>
<dbReference type="OrthoDB" id="326336at2"/>
<organism evidence="1 2">
    <name type="scientific">Pelagibaculum spongiae</name>
    <dbReference type="NCBI Taxonomy" id="2080658"/>
    <lineage>
        <taxon>Bacteria</taxon>
        <taxon>Pseudomonadati</taxon>
        <taxon>Pseudomonadota</taxon>
        <taxon>Gammaproteobacteria</taxon>
        <taxon>Oceanospirillales</taxon>
        <taxon>Pelagibaculum</taxon>
    </lineage>
</organism>
<evidence type="ECO:0000313" key="2">
    <source>
        <dbReference type="Proteomes" id="UP000244906"/>
    </source>
</evidence>
<dbReference type="AlphaFoldDB" id="A0A2V1H127"/>
<dbReference type="EMBL" id="QDDL01000003">
    <property type="protein sequence ID" value="PVZ69732.1"/>
    <property type="molecule type" value="Genomic_DNA"/>
</dbReference>
<dbReference type="PROSITE" id="PS51257">
    <property type="entry name" value="PROKAR_LIPOPROTEIN"/>
    <property type="match status" value="1"/>
</dbReference>
<name>A0A2V1H127_9GAMM</name>
<sequence length="128" mass="14334">MLLIRSSCILLVVFLFGCQSVPVYKTQYILEPPRDNQGRSCVLSCDVPRQQCSASSAVQQKVCNTQQQAKTNQWQLCLDTLEDPADCQEPEIKDCSQVDAGICEVTYRGCYQECGGEIQQRRICTEGC</sequence>
<keyword evidence="2" id="KW-1185">Reference proteome</keyword>
<evidence type="ECO:0008006" key="3">
    <source>
        <dbReference type="Google" id="ProtNLM"/>
    </source>
</evidence>
<protein>
    <recommendedName>
        <fullName evidence="3">Lipoprotein</fullName>
    </recommendedName>
</protein>
<comment type="caution">
    <text evidence="1">The sequence shown here is derived from an EMBL/GenBank/DDBJ whole genome shotgun (WGS) entry which is preliminary data.</text>
</comment>